<protein>
    <submittedName>
        <fullName evidence="2">Sugar phosphate isomerase/epimerase family protein</fullName>
    </submittedName>
</protein>
<dbReference type="Gene3D" id="3.20.20.150">
    <property type="entry name" value="Divalent-metal-dependent TIM barrel enzymes"/>
    <property type="match status" value="1"/>
</dbReference>
<feature type="domain" description="Xylose isomerase-like TIM barrel" evidence="1">
    <location>
        <begin position="21"/>
        <end position="251"/>
    </location>
</feature>
<dbReference type="Proteomes" id="UP001597135">
    <property type="component" value="Unassembled WGS sequence"/>
</dbReference>
<comment type="caution">
    <text evidence="2">The sequence shown here is derived from an EMBL/GenBank/DDBJ whole genome shotgun (WGS) entry which is preliminary data.</text>
</comment>
<accession>A0ABW3ZH32</accession>
<dbReference type="PANTHER" id="PTHR12110:SF48">
    <property type="entry name" value="BLL3656 PROTEIN"/>
    <property type="match status" value="1"/>
</dbReference>
<dbReference type="EMBL" id="JBHTMU010000010">
    <property type="protein sequence ID" value="MFD1342294.1"/>
    <property type="molecule type" value="Genomic_DNA"/>
</dbReference>
<proteinExistence type="predicted"/>
<evidence type="ECO:0000259" key="1">
    <source>
        <dbReference type="Pfam" id="PF01261"/>
    </source>
</evidence>
<evidence type="ECO:0000313" key="2">
    <source>
        <dbReference type="EMBL" id="MFD1342294.1"/>
    </source>
</evidence>
<dbReference type="InterPro" id="IPR036237">
    <property type="entry name" value="Xyl_isomerase-like_sf"/>
</dbReference>
<name>A0ABW3ZH32_9RHOB</name>
<keyword evidence="3" id="KW-1185">Reference proteome</keyword>
<sequence length="272" mass="29043">MTRRLSLAHLTAINLPPPALIEAAARAGFDAVGLRLIRVTDTSPGYPLMDDRAALRATKAALGSTGIAVSDIEFVKITPEIDLAALEGFLDAGAELGAREVISAPYDPDLPRLADRLGQLSEMASERDLGLSLEFFPWTVVPDLTTALRIATEAGPGLGILVDALHFDRSGSALEELRALPRDRLRMAHLCDAPVHAAYSTEMLLDAARAERLPPGDGQIDLPAFLAALPDDLPLGLEVPMTRATAKDGIDAVLSRVMRATRRLLSATERTS</sequence>
<keyword evidence="2" id="KW-0413">Isomerase</keyword>
<organism evidence="2 3">
    <name type="scientific">Litorisediminicola beolgyonensis</name>
    <dbReference type="NCBI Taxonomy" id="1173614"/>
    <lineage>
        <taxon>Bacteria</taxon>
        <taxon>Pseudomonadati</taxon>
        <taxon>Pseudomonadota</taxon>
        <taxon>Alphaproteobacteria</taxon>
        <taxon>Rhodobacterales</taxon>
        <taxon>Paracoccaceae</taxon>
        <taxon>Litorisediminicola</taxon>
    </lineage>
</organism>
<evidence type="ECO:0000313" key="3">
    <source>
        <dbReference type="Proteomes" id="UP001597135"/>
    </source>
</evidence>
<dbReference type="RefSeq" id="WP_386802355.1">
    <property type="nucleotide sequence ID" value="NZ_JBHTMU010000010.1"/>
</dbReference>
<dbReference type="InterPro" id="IPR050312">
    <property type="entry name" value="IolE/XylAMocC-like"/>
</dbReference>
<dbReference type="SUPFAM" id="SSF51658">
    <property type="entry name" value="Xylose isomerase-like"/>
    <property type="match status" value="1"/>
</dbReference>
<dbReference type="InterPro" id="IPR013022">
    <property type="entry name" value="Xyl_isomerase-like_TIM-brl"/>
</dbReference>
<dbReference type="PANTHER" id="PTHR12110">
    <property type="entry name" value="HYDROXYPYRUVATE ISOMERASE"/>
    <property type="match status" value="1"/>
</dbReference>
<gene>
    <name evidence="2" type="ORF">ACFQ4E_07685</name>
</gene>
<dbReference type="Pfam" id="PF01261">
    <property type="entry name" value="AP_endonuc_2"/>
    <property type="match status" value="1"/>
</dbReference>
<dbReference type="GO" id="GO:0016853">
    <property type="term" value="F:isomerase activity"/>
    <property type="evidence" value="ECO:0007669"/>
    <property type="project" value="UniProtKB-KW"/>
</dbReference>
<reference evidence="3" key="1">
    <citation type="journal article" date="2019" name="Int. J. Syst. Evol. Microbiol.">
        <title>The Global Catalogue of Microorganisms (GCM) 10K type strain sequencing project: providing services to taxonomists for standard genome sequencing and annotation.</title>
        <authorList>
            <consortium name="The Broad Institute Genomics Platform"/>
            <consortium name="The Broad Institute Genome Sequencing Center for Infectious Disease"/>
            <person name="Wu L."/>
            <person name="Ma J."/>
        </authorList>
    </citation>
    <scope>NUCLEOTIDE SEQUENCE [LARGE SCALE GENOMIC DNA]</scope>
    <source>
        <strain evidence="3">CCUG 62953</strain>
    </source>
</reference>